<evidence type="ECO:0000256" key="1">
    <source>
        <dbReference type="ARBA" id="ARBA00004651"/>
    </source>
</evidence>
<sequence length="567" mass="65688">MKTKWQLIAEFIKSNKSLVIIAFTSGLCYNIILLLIPISLGRFYEFNFGFSSKRLKLLESMPFINTESFNNFLLFFIGLVLIRFVFEFVNRYVISIIGERFTKSLREQLFEHQLHIDTPIYDQKGIGKYLLRYSGDLKSIQNYITNGLFKFTQDLILIIILVVTISYINFYFGLIVAISIGISILMLFFINNILYNISVSRRNQRSAMLTFVNTRLRAIQSIKAFNKYTPEKNKYIKRSENIYTIGKKYQQTISAIQSIIPAITYLMLALLMWYVYYLKTNEGAIFNGSSLLILILLIISFLPILRRTLRVSITWKLGNISFEKLLNIFSLDAENSISFKKINLAEKKICFKNVSFSYPNSNNQVFDKLDITLYPKKLTLIIGESGTGKNTFIKLLLKIYKPTKGVINYGEYTSNELSEKTIRKNITVISDEFSLYGRTVYEAISYNKSKERKIKVREILENIQQFETNNNKLELQDSIGDLGSKLTSGQKKLLMYCRALLTNKPILIIDRPFEGLNLKTASHLQTILNTLKLEKTIIILDNDIPKELKIDYTYTIINNTLIKGYTR</sequence>
<dbReference type="EMBL" id="CP013355">
    <property type="protein sequence ID" value="AMC11951.1"/>
    <property type="molecule type" value="Genomic_DNA"/>
</dbReference>
<keyword evidence="11" id="KW-1185">Reference proteome</keyword>
<keyword evidence="3" id="KW-0547">Nucleotide-binding</keyword>
<protein>
    <recommendedName>
        <fullName evidence="12">ABC transporter ATP-binding protein</fullName>
    </recommendedName>
</protein>
<dbReference type="SUPFAM" id="SSF52540">
    <property type="entry name" value="P-loop containing nucleoside triphosphate hydrolases"/>
    <property type="match status" value="1"/>
</dbReference>
<feature type="transmembrane region" description="Helical" evidence="7">
    <location>
        <begin position="148"/>
        <end position="168"/>
    </location>
</feature>
<proteinExistence type="predicted"/>
<evidence type="ECO:0000256" key="4">
    <source>
        <dbReference type="ARBA" id="ARBA00022840"/>
    </source>
</evidence>
<dbReference type="PROSITE" id="PS50893">
    <property type="entry name" value="ABC_TRANSPORTER_2"/>
    <property type="match status" value="1"/>
</dbReference>
<dbReference type="GO" id="GO:0005886">
    <property type="term" value="C:plasma membrane"/>
    <property type="evidence" value="ECO:0007669"/>
    <property type="project" value="UniProtKB-SubCell"/>
</dbReference>
<organism evidence="10 11">
    <name type="scientific">Lutibacter profundi</name>
    <dbReference type="NCBI Taxonomy" id="1622118"/>
    <lineage>
        <taxon>Bacteria</taxon>
        <taxon>Pseudomonadati</taxon>
        <taxon>Bacteroidota</taxon>
        <taxon>Flavobacteriia</taxon>
        <taxon>Flavobacteriales</taxon>
        <taxon>Flavobacteriaceae</taxon>
        <taxon>Lutibacter</taxon>
    </lineage>
</organism>
<evidence type="ECO:0000259" key="9">
    <source>
        <dbReference type="PROSITE" id="PS50929"/>
    </source>
</evidence>
<feature type="transmembrane region" description="Helical" evidence="7">
    <location>
        <begin position="255"/>
        <end position="278"/>
    </location>
</feature>
<feature type="transmembrane region" description="Helical" evidence="7">
    <location>
        <begin position="284"/>
        <end position="305"/>
    </location>
</feature>
<dbReference type="InterPro" id="IPR011527">
    <property type="entry name" value="ABC1_TM_dom"/>
</dbReference>
<evidence type="ECO:0000313" key="10">
    <source>
        <dbReference type="EMBL" id="AMC11951.1"/>
    </source>
</evidence>
<evidence type="ECO:0008006" key="12">
    <source>
        <dbReference type="Google" id="ProtNLM"/>
    </source>
</evidence>
<dbReference type="Proteomes" id="UP000059672">
    <property type="component" value="Chromosome"/>
</dbReference>
<dbReference type="Pfam" id="PF00005">
    <property type="entry name" value="ABC_tran"/>
    <property type="match status" value="1"/>
</dbReference>
<dbReference type="SMART" id="SM00382">
    <property type="entry name" value="AAA"/>
    <property type="match status" value="1"/>
</dbReference>
<dbReference type="SUPFAM" id="SSF90123">
    <property type="entry name" value="ABC transporter transmembrane region"/>
    <property type="match status" value="1"/>
</dbReference>
<dbReference type="OrthoDB" id="979608at2"/>
<comment type="subcellular location">
    <subcellularLocation>
        <location evidence="1">Cell membrane</location>
        <topology evidence="1">Multi-pass membrane protein</topology>
    </subcellularLocation>
</comment>
<evidence type="ECO:0000256" key="5">
    <source>
        <dbReference type="ARBA" id="ARBA00022989"/>
    </source>
</evidence>
<keyword evidence="4" id="KW-0067">ATP-binding</keyword>
<gene>
    <name evidence="10" type="ORF">Lupro_12030</name>
</gene>
<evidence type="ECO:0000313" key="11">
    <source>
        <dbReference type="Proteomes" id="UP000059672"/>
    </source>
</evidence>
<dbReference type="CDD" id="cd07346">
    <property type="entry name" value="ABC_6TM_exporters"/>
    <property type="match status" value="1"/>
</dbReference>
<keyword evidence="6 7" id="KW-0472">Membrane</keyword>
<dbReference type="InterPro" id="IPR003593">
    <property type="entry name" value="AAA+_ATPase"/>
</dbReference>
<accession>A0A120IEK2</accession>
<dbReference type="Gene3D" id="3.40.50.300">
    <property type="entry name" value="P-loop containing nucleotide triphosphate hydrolases"/>
    <property type="match status" value="1"/>
</dbReference>
<dbReference type="RefSeq" id="WP_068210728.1">
    <property type="nucleotide sequence ID" value="NZ_CP013355.1"/>
</dbReference>
<feature type="transmembrane region" description="Helical" evidence="7">
    <location>
        <begin position="68"/>
        <end position="86"/>
    </location>
</feature>
<reference evidence="10 11" key="2">
    <citation type="journal article" date="2016" name="Int. J. Syst. Evol. Microbiol.">
        <title>Lutibacter profundi sp. nov., isolated from a deep-sea hydrothermal system on the Arctic Mid-Ocean Ridge and emended description of the genus Lutibacter.</title>
        <authorList>
            <person name="Le Moine Bauer S."/>
            <person name="Roalkvam I."/>
            <person name="Steen I.H."/>
            <person name="Dahle H."/>
        </authorList>
    </citation>
    <scope>NUCLEOTIDE SEQUENCE [LARGE SCALE GENOMIC DNA]</scope>
    <source>
        <strain evidence="10 11">LP1</strain>
    </source>
</reference>
<dbReference type="KEGG" id="lut:Lupro_12030"/>
<dbReference type="AlphaFoldDB" id="A0A120IEK2"/>
<dbReference type="GO" id="GO:0015421">
    <property type="term" value="F:ABC-type oligopeptide transporter activity"/>
    <property type="evidence" value="ECO:0007669"/>
    <property type="project" value="TreeGrafter"/>
</dbReference>
<evidence type="ECO:0000259" key="8">
    <source>
        <dbReference type="PROSITE" id="PS50893"/>
    </source>
</evidence>
<feature type="transmembrane region" description="Helical" evidence="7">
    <location>
        <begin position="174"/>
        <end position="195"/>
    </location>
</feature>
<dbReference type="InterPro" id="IPR039421">
    <property type="entry name" value="Type_1_exporter"/>
</dbReference>
<dbReference type="Pfam" id="PF00664">
    <property type="entry name" value="ABC_membrane"/>
    <property type="match status" value="1"/>
</dbReference>
<dbReference type="Gene3D" id="1.20.1560.10">
    <property type="entry name" value="ABC transporter type 1, transmembrane domain"/>
    <property type="match status" value="1"/>
</dbReference>
<evidence type="ECO:0000256" key="3">
    <source>
        <dbReference type="ARBA" id="ARBA00022741"/>
    </source>
</evidence>
<keyword evidence="2 7" id="KW-0812">Transmembrane</keyword>
<keyword evidence="5 7" id="KW-1133">Transmembrane helix</keyword>
<dbReference type="PANTHER" id="PTHR43394">
    <property type="entry name" value="ATP-DEPENDENT PERMEASE MDL1, MITOCHONDRIAL"/>
    <property type="match status" value="1"/>
</dbReference>
<reference evidence="11" key="1">
    <citation type="submission" date="2015-12" db="EMBL/GenBank/DDBJ databases">
        <title>Complete genome sequence of Lutibacter profundus strain LP1.</title>
        <authorList>
            <person name="Wissuwa J."/>
            <person name="Le Moine Bauer S."/>
            <person name="Stokke R."/>
            <person name="Dahle H."/>
            <person name="Steen I.H."/>
        </authorList>
    </citation>
    <scope>NUCLEOTIDE SEQUENCE [LARGE SCALE GENOMIC DNA]</scope>
    <source>
        <strain evidence="11">LP1</strain>
    </source>
</reference>
<feature type="transmembrane region" description="Helical" evidence="7">
    <location>
        <begin position="20"/>
        <end position="40"/>
    </location>
</feature>
<evidence type="ECO:0000256" key="6">
    <source>
        <dbReference type="ARBA" id="ARBA00023136"/>
    </source>
</evidence>
<name>A0A120IEK2_9FLAO</name>
<feature type="domain" description="ABC transporter" evidence="8">
    <location>
        <begin position="349"/>
        <end position="566"/>
    </location>
</feature>
<evidence type="ECO:0000256" key="2">
    <source>
        <dbReference type="ARBA" id="ARBA00022692"/>
    </source>
</evidence>
<dbReference type="STRING" id="1622118.Lupro_12030"/>
<feature type="domain" description="ABC transmembrane type-1" evidence="9">
    <location>
        <begin position="20"/>
        <end position="317"/>
    </location>
</feature>
<evidence type="ECO:0000256" key="7">
    <source>
        <dbReference type="SAM" id="Phobius"/>
    </source>
</evidence>
<dbReference type="PROSITE" id="PS50929">
    <property type="entry name" value="ABC_TM1F"/>
    <property type="match status" value="1"/>
</dbReference>
<dbReference type="PANTHER" id="PTHR43394:SF1">
    <property type="entry name" value="ATP-BINDING CASSETTE SUB-FAMILY B MEMBER 10, MITOCHONDRIAL"/>
    <property type="match status" value="1"/>
</dbReference>
<dbReference type="InterPro" id="IPR027417">
    <property type="entry name" value="P-loop_NTPase"/>
</dbReference>
<dbReference type="InterPro" id="IPR036640">
    <property type="entry name" value="ABC1_TM_sf"/>
</dbReference>
<dbReference type="InterPro" id="IPR003439">
    <property type="entry name" value="ABC_transporter-like_ATP-bd"/>
</dbReference>
<dbReference type="GO" id="GO:0016887">
    <property type="term" value="F:ATP hydrolysis activity"/>
    <property type="evidence" value="ECO:0007669"/>
    <property type="project" value="InterPro"/>
</dbReference>
<dbReference type="GO" id="GO:0005524">
    <property type="term" value="F:ATP binding"/>
    <property type="evidence" value="ECO:0007669"/>
    <property type="project" value="UniProtKB-KW"/>
</dbReference>